<dbReference type="Proteomes" id="UP000192907">
    <property type="component" value="Unassembled WGS sequence"/>
</dbReference>
<reference evidence="4" key="1">
    <citation type="submission" date="2017-04" db="EMBL/GenBank/DDBJ databases">
        <authorList>
            <person name="Varghese N."/>
            <person name="Submissions S."/>
        </authorList>
    </citation>
    <scope>NUCLEOTIDE SEQUENCE [LARGE SCALE GENOMIC DNA]</scope>
    <source>
        <strain evidence="4">RKEM611</strain>
    </source>
</reference>
<dbReference type="PROSITE" id="PS51257">
    <property type="entry name" value="PROKAR_LIPOPROTEIN"/>
    <property type="match status" value="1"/>
</dbReference>
<dbReference type="PROSITE" id="PS50125">
    <property type="entry name" value="GUANYLATE_CYCLASE_2"/>
    <property type="match status" value="1"/>
</dbReference>
<gene>
    <name evidence="3" type="ORF">SAMN06296036_11342</name>
</gene>
<keyword evidence="1" id="KW-0812">Transmembrane</keyword>
<dbReference type="Pfam" id="PF07695">
    <property type="entry name" value="7TMR-DISM_7TM"/>
    <property type="match status" value="1"/>
</dbReference>
<feature type="transmembrane region" description="Helical" evidence="1">
    <location>
        <begin position="335"/>
        <end position="356"/>
    </location>
</feature>
<feature type="transmembrane region" description="Helical" evidence="1">
    <location>
        <begin position="303"/>
        <end position="323"/>
    </location>
</feature>
<proteinExistence type="predicted"/>
<evidence type="ECO:0000313" key="3">
    <source>
        <dbReference type="EMBL" id="SMF43007.1"/>
    </source>
</evidence>
<feature type="transmembrane region" description="Helical" evidence="1">
    <location>
        <begin position="209"/>
        <end position="230"/>
    </location>
</feature>
<dbReference type="GO" id="GO:0035556">
    <property type="term" value="P:intracellular signal transduction"/>
    <property type="evidence" value="ECO:0007669"/>
    <property type="project" value="InterPro"/>
</dbReference>
<accession>A0A1Y6C3Y0</accession>
<dbReference type="InterPro" id="IPR011623">
    <property type="entry name" value="7TMR_DISM_rcpt_extracell_dom1"/>
</dbReference>
<evidence type="ECO:0000259" key="2">
    <source>
        <dbReference type="PROSITE" id="PS50125"/>
    </source>
</evidence>
<dbReference type="EMBL" id="FWZT01000013">
    <property type="protein sequence ID" value="SMF43007.1"/>
    <property type="molecule type" value="Genomic_DNA"/>
</dbReference>
<feature type="transmembrane region" description="Helical" evidence="1">
    <location>
        <begin position="274"/>
        <end position="291"/>
    </location>
</feature>
<protein>
    <submittedName>
        <fullName evidence="3">Adenylate and Guanylate cyclase catalytic domain-containing protein</fullName>
    </submittedName>
</protein>
<evidence type="ECO:0000313" key="4">
    <source>
        <dbReference type="Proteomes" id="UP000192907"/>
    </source>
</evidence>
<feature type="transmembrane region" description="Helical" evidence="1">
    <location>
        <begin position="363"/>
        <end position="380"/>
    </location>
</feature>
<sequence length="678" mass="76554">MIRHLTKLLILAGLLSGCEGSRHAKPVIHNGHLDLSHWNFEDQGAVELHGPWRFVKGEPLDISVDPPETLSKFKMVPEIWQAQEPNALFESSANFGYGTYILTVQLPRELYSQTIGLRLGETFMASRVRAWDRQGQTVLGDIRQGNPSPIPKNEQPVAYEPLGKIIIPTDGFIMIQYEISNHIFKRTGVLEAPVIDDYERLSADLFRDFFLRAFIVGVCLIIGIFHFVLYNQRRDDTSALGFGVLCCFMAAREFTTARFVEFMGLVNSKETFEFMIRMTYLCLPTMVIATWKFYAGLNLLRGIYIPITNIFCFGYGIALIILTMTFDPIIFTNLLWLYLLHLVVGCITGICFLAYYCIKGDSLVIKITIAFVILVIGVANDILHHRQVIDTMWISPYTFIAFILIQSAIISGKSAAAFRKAQHSYNQLAKVFYPHQIKAMEAGQNLEDSMPVAKSEACVISFDIAGSSKINSPGTRQFFRDIFSKCGEIMMEGYDEETLQANAFRVKELGDGFLCTVGFPFSSPQGHIFEGAIVLSLRFMNAFCECLNEFNYPHPIYCGIGVVHGPVQSFFPDSSPIEYDLFGHGLTLATRYEEMRKFILKETGKKGNIIILQRHVFESLPPEMQNDFVRFDLTHGDAYVRDDPGAMVLYYRILNREQIVAAQPVASANKIVDQLQAS</sequence>
<keyword evidence="4" id="KW-1185">Reference proteome</keyword>
<evidence type="ECO:0000256" key="1">
    <source>
        <dbReference type="SAM" id="Phobius"/>
    </source>
</evidence>
<organism evidence="3 4">
    <name type="scientific">Pseudobacteriovorax antillogorgiicola</name>
    <dbReference type="NCBI Taxonomy" id="1513793"/>
    <lineage>
        <taxon>Bacteria</taxon>
        <taxon>Pseudomonadati</taxon>
        <taxon>Bdellovibrionota</taxon>
        <taxon>Oligoflexia</taxon>
        <taxon>Oligoflexales</taxon>
        <taxon>Pseudobacteriovoracaceae</taxon>
        <taxon>Pseudobacteriovorax</taxon>
    </lineage>
</organism>
<dbReference type="Gene3D" id="3.30.70.1230">
    <property type="entry name" value="Nucleotide cyclase"/>
    <property type="match status" value="1"/>
</dbReference>
<feature type="transmembrane region" description="Helical" evidence="1">
    <location>
        <begin position="392"/>
        <end position="410"/>
    </location>
</feature>
<keyword evidence="1" id="KW-0472">Membrane</keyword>
<dbReference type="STRING" id="1513793.SAMN06296036_11342"/>
<dbReference type="AlphaFoldDB" id="A0A1Y6C3Y0"/>
<dbReference type="InterPro" id="IPR029787">
    <property type="entry name" value="Nucleotide_cyclase"/>
</dbReference>
<keyword evidence="1" id="KW-1133">Transmembrane helix</keyword>
<dbReference type="SUPFAM" id="SSF55073">
    <property type="entry name" value="Nucleotide cyclase"/>
    <property type="match status" value="1"/>
</dbReference>
<dbReference type="Pfam" id="PF00211">
    <property type="entry name" value="Guanylate_cyc"/>
    <property type="match status" value="1"/>
</dbReference>
<dbReference type="OrthoDB" id="7053556at2"/>
<name>A0A1Y6C3Y0_9BACT</name>
<feature type="domain" description="Guanylate cyclase" evidence="2">
    <location>
        <begin position="458"/>
        <end position="593"/>
    </location>
</feature>
<feature type="transmembrane region" description="Helical" evidence="1">
    <location>
        <begin position="237"/>
        <end position="254"/>
    </location>
</feature>
<dbReference type="GO" id="GO:0004016">
    <property type="term" value="F:adenylate cyclase activity"/>
    <property type="evidence" value="ECO:0007669"/>
    <property type="project" value="UniProtKB-ARBA"/>
</dbReference>
<dbReference type="InterPro" id="IPR001054">
    <property type="entry name" value="A/G_cyclase"/>
</dbReference>
<dbReference type="RefSeq" id="WP_132321044.1">
    <property type="nucleotide sequence ID" value="NZ_FWZT01000013.1"/>
</dbReference>
<dbReference type="GO" id="GO:0009190">
    <property type="term" value="P:cyclic nucleotide biosynthetic process"/>
    <property type="evidence" value="ECO:0007669"/>
    <property type="project" value="InterPro"/>
</dbReference>